<accession>A0ACC2ZXL7</accession>
<protein>
    <submittedName>
        <fullName evidence="1">RFC checkpoint protein Rad17</fullName>
    </submittedName>
</protein>
<proteinExistence type="predicted"/>
<dbReference type="EMBL" id="JAPDRQ010000211">
    <property type="protein sequence ID" value="KAJ9652193.1"/>
    <property type="molecule type" value="Genomic_DNA"/>
</dbReference>
<evidence type="ECO:0000313" key="1">
    <source>
        <dbReference type="EMBL" id="KAJ9652193.1"/>
    </source>
</evidence>
<organism evidence="1 2">
    <name type="scientific">Neophaeococcomyces mojaviensis</name>
    <dbReference type="NCBI Taxonomy" id="3383035"/>
    <lineage>
        <taxon>Eukaryota</taxon>
        <taxon>Fungi</taxon>
        <taxon>Dikarya</taxon>
        <taxon>Ascomycota</taxon>
        <taxon>Pezizomycotina</taxon>
        <taxon>Eurotiomycetes</taxon>
        <taxon>Chaetothyriomycetidae</taxon>
        <taxon>Chaetothyriales</taxon>
        <taxon>Chaetothyriales incertae sedis</taxon>
        <taxon>Neophaeococcomyces</taxon>
    </lineage>
</organism>
<reference evidence="1" key="1">
    <citation type="submission" date="2022-10" db="EMBL/GenBank/DDBJ databases">
        <title>Culturing micro-colonial fungi from biological soil crusts in the Mojave desert and describing Neophaeococcomyces mojavensis, and introducing the new genera and species Taxawa tesnikishii.</title>
        <authorList>
            <person name="Kurbessoian T."/>
            <person name="Stajich J.E."/>
        </authorList>
    </citation>
    <scope>NUCLEOTIDE SEQUENCE</scope>
    <source>
        <strain evidence="1">JES_112</strain>
    </source>
</reference>
<comment type="caution">
    <text evidence="1">The sequence shown here is derived from an EMBL/GenBank/DDBJ whole genome shotgun (WGS) entry which is preliminary data.</text>
</comment>
<evidence type="ECO:0000313" key="2">
    <source>
        <dbReference type="Proteomes" id="UP001172386"/>
    </source>
</evidence>
<keyword evidence="2" id="KW-1185">Reference proteome</keyword>
<name>A0ACC2ZXL7_9EURO</name>
<sequence length="869" mass="95339">MSSDRPAKRQRRSTAVLSDDDDELTSSSFPPLRNQSLINTRPSTRSTASTNGSRSKPARNEKRKSAALTTSTKSSPKSSPEKSRKSTKLNLDDTKNKSLHNFFSKVAEEERWRRRSKTPEVNSQSTAVDDDIMDDDSMDDAISELSTSSQQTAFKNTKSAVGSKSFLSSSQSNLPPTASQRFKLPTPHVKTVSALNIQSRSLTQDDKPWAEKYAPTSLEELAVHKKKVQDVQKWLDDALSGRSRQRILLLKGPAGSGKSTTINLLVQNLKTDIVSWQNPDISETGSLTSALSISLQFAEFITRGGEYGALSFDANSQQNLDREDRGRLLLVEEFPASLTRSSDALESFRSTLLQAASNIAATMSFGKSSDAPLLPPIVMIVSETLVSSSTAVTDSFTAHRLLGPELINHPAVCVVEFNPIAPTFLSKALDAVIRKEARDSSRRRIPGQGVLQKLAEMGDVRNAVNSLQFLCTRGDDNSDWSGTVAANVKRSSKATRPLSEMEENSMKLISSRETTLDMFHAAGKVVYNKREDPRVLDTRAEPPPKPPDHLMHLYTPKVSQVDVEVLLNETGTDIQTFISTVHENYVLSCNHQDFVDYFSGCASYLSDCEVLNPDSRALFRSKARAVSTQNTFQLGGSDALRQDEISFQVATRGVLFSLPFPVSRVMPHGAKKQDAFKMFYPASLRLWKPIEEINDLIDHTAAQISGQAASTSGSSGQDKGVSTWKSRINTFKARPQLDDCDNDASGLCRTNLSKDALILDLLPYLSRIQATRGDDVSVLNKITQMKGANIPTNDDPDDETMGDQPLGSFRLNQKVETAHSVLQAAQSQPANKYVNASARTPAVAAGKVPATSEPAIEQLWIEDDDIEDD</sequence>
<dbReference type="Proteomes" id="UP001172386">
    <property type="component" value="Unassembled WGS sequence"/>
</dbReference>
<gene>
    <name evidence="1" type="primary">rad17</name>
    <name evidence="1" type="ORF">H2198_008537</name>
</gene>